<gene>
    <name evidence="1" type="ORF">CBLFYP62_01148</name>
</gene>
<reference evidence="1" key="1">
    <citation type="submission" date="2019-11" db="EMBL/GenBank/DDBJ databases">
        <authorList>
            <person name="Feng L."/>
        </authorList>
    </citation>
    <scope>NUCLEOTIDE SEQUENCE</scope>
    <source>
        <strain evidence="1">CButyricumLFYP62</strain>
    </source>
</reference>
<name>A0A6N3AUD4_CLOBU</name>
<evidence type="ECO:0000313" key="1">
    <source>
        <dbReference type="EMBL" id="VYT95251.1"/>
    </source>
</evidence>
<organism evidence="1">
    <name type="scientific">Clostridium butyricum</name>
    <dbReference type="NCBI Taxonomy" id="1492"/>
    <lineage>
        <taxon>Bacteria</taxon>
        <taxon>Bacillati</taxon>
        <taxon>Bacillota</taxon>
        <taxon>Clostridia</taxon>
        <taxon>Eubacteriales</taxon>
        <taxon>Clostridiaceae</taxon>
        <taxon>Clostridium</taxon>
    </lineage>
</organism>
<accession>A0A6N3AUD4</accession>
<dbReference type="EMBL" id="CACRTU010000010">
    <property type="protein sequence ID" value="VYT95251.1"/>
    <property type="molecule type" value="Genomic_DNA"/>
</dbReference>
<dbReference type="AlphaFoldDB" id="A0A6N3AUD4"/>
<proteinExistence type="predicted"/>
<dbReference type="RefSeq" id="WP_002582917.1">
    <property type="nucleotide sequence ID" value="NZ_CACRTU010000010.1"/>
</dbReference>
<sequence length="45" mass="5647">MEVVDKAREAKNIYMKKWREKNKDKVKASQKRYWEKKYKEIIKEA</sequence>
<protein>
    <submittedName>
        <fullName evidence="1">Uncharacterized protein</fullName>
    </submittedName>
</protein>